<gene>
    <name evidence="12" type="ORF">B5F15_00575</name>
</gene>
<keyword evidence="7 10" id="KW-0328">Glycosyltransferase</keyword>
<comment type="function">
    <text evidence="10">Catalyzes the reversible phosphorylytic cleavage of uridine to uracil and ribose-1-phosphate.</text>
</comment>
<dbReference type="AlphaFoldDB" id="A0A1Y4LVU5"/>
<reference evidence="13" key="1">
    <citation type="submission" date="2017-04" db="EMBL/GenBank/DDBJ databases">
        <title>Function of individual gut microbiota members based on whole genome sequencing of pure cultures obtained from chicken caecum.</title>
        <authorList>
            <person name="Medvecky M."/>
            <person name="Cejkova D."/>
            <person name="Polansky O."/>
            <person name="Karasova D."/>
            <person name="Kubasova T."/>
            <person name="Cizek A."/>
            <person name="Rychlik I."/>
        </authorList>
    </citation>
    <scope>NUCLEOTIDE SEQUENCE [LARGE SCALE GENOMIC DNA]</scope>
    <source>
        <strain evidence="13">An179</strain>
    </source>
</reference>
<dbReference type="EMBL" id="NFKL01000001">
    <property type="protein sequence ID" value="OUP60744.1"/>
    <property type="molecule type" value="Genomic_DNA"/>
</dbReference>
<dbReference type="InterPro" id="IPR018016">
    <property type="entry name" value="Nucleoside_phosphorylase_CS"/>
</dbReference>
<comment type="pathway">
    <text evidence="2 10">Pyrimidine metabolism; UMP biosynthesis via salvage pathway; uracil from uridine (phosphorylase route): step 1/1.</text>
</comment>
<evidence type="ECO:0000256" key="7">
    <source>
        <dbReference type="ARBA" id="ARBA00022676"/>
    </source>
</evidence>
<evidence type="ECO:0000256" key="2">
    <source>
        <dbReference type="ARBA" id="ARBA00004825"/>
    </source>
</evidence>
<feature type="domain" description="Nucleoside phosphorylase" evidence="11">
    <location>
        <begin position="19"/>
        <end position="245"/>
    </location>
</feature>
<dbReference type="RefSeq" id="WP_087414002.1">
    <property type="nucleotide sequence ID" value="NZ_NFKL01000001.1"/>
</dbReference>
<evidence type="ECO:0000256" key="6">
    <source>
        <dbReference type="ARBA" id="ARBA00022490"/>
    </source>
</evidence>
<protein>
    <recommendedName>
        <fullName evidence="5 10">Uridine phosphorylase</fullName>
        <ecNumber evidence="4 10">2.4.2.3</ecNumber>
    </recommendedName>
</protein>
<comment type="similarity">
    <text evidence="3 10">Belongs to the PNP/UDP phosphorylase family.</text>
</comment>
<dbReference type="GO" id="GO:0004850">
    <property type="term" value="F:uridine phosphorylase activity"/>
    <property type="evidence" value="ECO:0007669"/>
    <property type="project" value="UniProtKB-EC"/>
</dbReference>
<dbReference type="PROSITE" id="PS01232">
    <property type="entry name" value="PNP_UDP_1"/>
    <property type="match status" value="1"/>
</dbReference>
<organism evidence="12 13">
    <name type="scientific">Butyricicoccus pullicaecorum</name>
    <dbReference type="NCBI Taxonomy" id="501571"/>
    <lineage>
        <taxon>Bacteria</taxon>
        <taxon>Bacillati</taxon>
        <taxon>Bacillota</taxon>
        <taxon>Clostridia</taxon>
        <taxon>Eubacteriales</taxon>
        <taxon>Butyricicoccaceae</taxon>
        <taxon>Butyricicoccus</taxon>
    </lineage>
</organism>
<evidence type="ECO:0000313" key="12">
    <source>
        <dbReference type="EMBL" id="OUP60744.1"/>
    </source>
</evidence>
<sequence>MLIQGKQMHIQIQKGDIGRYVILPGDPGRCERIARYFDEPEFLSSNREYTVWRGKLCGEPVAVCSTGIGGPSTAIALEELVECGADTFIRVGTSGGIVDSVRGGDVVIATAAVRQEGTTREYMPIEYPAAADFSVVSALHQAAKQLGYRQHVGVIQSKDSFYGEIRPSEQPTVSMLREKWEAWKAAGVLTSEMECSTVFVVGAVRHVRCGGVLNVLWNADTDDTLDASPEMAERGVKTAVEALKILIQQDREEK</sequence>
<evidence type="ECO:0000256" key="3">
    <source>
        <dbReference type="ARBA" id="ARBA00010456"/>
    </source>
</evidence>
<dbReference type="GO" id="GO:0044206">
    <property type="term" value="P:UMP salvage"/>
    <property type="evidence" value="ECO:0007669"/>
    <property type="project" value="UniProtKB-UniPathway"/>
</dbReference>
<dbReference type="Pfam" id="PF01048">
    <property type="entry name" value="PNP_UDP_1"/>
    <property type="match status" value="1"/>
</dbReference>
<evidence type="ECO:0000256" key="1">
    <source>
        <dbReference type="ARBA" id="ARBA00004496"/>
    </source>
</evidence>
<dbReference type="PANTHER" id="PTHR43691">
    <property type="entry name" value="URIDINE PHOSPHORYLASE"/>
    <property type="match status" value="1"/>
</dbReference>
<dbReference type="PANTHER" id="PTHR43691:SF11">
    <property type="entry name" value="FI09636P-RELATED"/>
    <property type="match status" value="1"/>
</dbReference>
<dbReference type="Gene3D" id="3.40.50.1580">
    <property type="entry name" value="Nucleoside phosphorylase domain"/>
    <property type="match status" value="1"/>
</dbReference>
<comment type="caution">
    <text evidence="12">The sequence shown here is derived from an EMBL/GenBank/DDBJ whole genome shotgun (WGS) entry which is preliminary data.</text>
</comment>
<name>A0A1Y4LVU5_9FIRM</name>
<keyword evidence="8 10" id="KW-0808">Transferase</keyword>
<evidence type="ECO:0000259" key="11">
    <source>
        <dbReference type="Pfam" id="PF01048"/>
    </source>
</evidence>
<dbReference type="NCBIfam" id="TIGR01718">
    <property type="entry name" value="Uridine-psphlse"/>
    <property type="match status" value="1"/>
</dbReference>
<keyword evidence="6" id="KW-0963">Cytoplasm</keyword>
<evidence type="ECO:0000256" key="10">
    <source>
        <dbReference type="RuleBase" id="RU361131"/>
    </source>
</evidence>
<dbReference type="GO" id="GO:0009166">
    <property type="term" value="P:nucleotide catabolic process"/>
    <property type="evidence" value="ECO:0007669"/>
    <property type="project" value="InterPro"/>
</dbReference>
<evidence type="ECO:0000256" key="9">
    <source>
        <dbReference type="ARBA" id="ARBA00048447"/>
    </source>
</evidence>
<dbReference type="InterPro" id="IPR000845">
    <property type="entry name" value="Nucleoside_phosphorylase_d"/>
</dbReference>
<dbReference type="GO" id="GO:0009164">
    <property type="term" value="P:nucleoside catabolic process"/>
    <property type="evidence" value="ECO:0007669"/>
    <property type="project" value="UniProtKB-ARBA"/>
</dbReference>
<dbReference type="UniPathway" id="UPA00574">
    <property type="reaction ID" value="UER00633"/>
</dbReference>
<accession>A0A1Y4LVU5</accession>
<comment type="subcellular location">
    <subcellularLocation>
        <location evidence="1">Cytoplasm</location>
    </subcellularLocation>
</comment>
<dbReference type="EC" id="2.4.2.3" evidence="4 10"/>
<dbReference type="InterPro" id="IPR035994">
    <property type="entry name" value="Nucleoside_phosphorylase_sf"/>
</dbReference>
<dbReference type="SUPFAM" id="SSF53167">
    <property type="entry name" value="Purine and uridine phosphorylases"/>
    <property type="match status" value="1"/>
</dbReference>
<evidence type="ECO:0000256" key="4">
    <source>
        <dbReference type="ARBA" id="ARBA00011888"/>
    </source>
</evidence>
<dbReference type="STRING" id="501571.GCA_900143195_02169"/>
<proteinExistence type="inferred from homology"/>
<dbReference type="Proteomes" id="UP000195326">
    <property type="component" value="Unassembled WGS sequence"/>
</dbReference>
<dbReference type="GO" id="GO:0005829">
    <property type="term" value="C:cytosol"/>
    <property type="evidence" value="ECO:0007669"/>
    <property type="project" value="TreeGrafter"/>
</dbReference>
<evidence type="ECO:0000256" key="8">
    <source>
        <dbReference type="ARBA" id="ARBA00022679"/>
    </source>
</evidence>
<evidence type="ECO:0000313" key="13">
    <source>
        <dbReference type="Proteomes" id="UP000195326"/>
    </source>
</evidence>
<dbReference type="InterPro" id="IPR010058">
    <property type="entry name" value="Uridine_phosphorylase"/>
</dbReference>
<dbReference type="CDD" id="cd17767">
    <property type="entry name" value="UP_EcUdp-like"/>
    <property type="match status" value="1"/>
</dbReference>
<comment type="catalytic activity">
    <reaction evidence="9 10">
        <text>uridine + phosphate = alpha-D-ribose 1-phosphate + uracil</text>
        <dbReference type="Rhea" id="RHEA:24388"/>
        <dbReference type="ChEBI" id="CHEBI:16704"/>
        <dbReference type="ChEBI" id="CHEBI:17568"/>
        <dbReference type="ChEBI" id="CHEBI:43474"/>
        <dbReference type="ChEBI" id="CHEBI:57720"/>
        <dbReference type="EC" id="2.4.2.3"/>
    </reaction>
</comment>
<evidence type="ECO:0000256" key="5">
    <source>
        <dbReference type="ARBA" id="ARBA00021980"/>
    </source>
</evidence>